<evidence type="ECO:0000256" key="1">
    <source>
        <dbReference type="SAM" id="MobiDB-lite"/>
    </source>
</evidence>
<evidence type="ECO:0000259" key="2">
    <source>
        <dbReference type="PROSITE" id="PS51704"/>
    </source>
</evidence>
<evidence type="ECO:0000313" key="4">
    <source>
        <dbReference type="Proteomes" id="UP001500390"/>
    </source>
</evidence>
<accession>A0ABP8JXJ0</accession>
<gene>
    <name evidence="3" type="ORF">GCM10023153_21430</name>
</gene>
<dbReference type="Pfam" id="PF03009">
    <property type="entry name" value="GDPD"/>
    <property type="match status" value="1"/>
</dbReference>
<dbReference type="SUPFAM" id="SSF51695">
    <property type="entry name" value="PLC-like phosphodiesterases"/>
    <property type="match status" value="1"/>
</dbReference>
<evidence type="ECO:0000313" key="3">
    <source>
        <dbReference type="EMBL" id="GAA4397481.1"/>
    </source>
</evidence>
<name>A0ABP8JXJ0_9MICO</name>
<reference evidence="4" key="1">
    <citation type="journal article" date="2019" name="Int. J. Syst. Evol. Microbiol.">
        <title>The Global Catalogue of Microorganisms (GCM) 10K type strain sequencing project: providing services to taxonomists for standard genome sequencing and annotation.</title>
        <authorList>
            <consortium name="The Broad Institute Genomics Platform"/>
            <consortium name="The Broad Institute Genome Sequencing Center for Infectious Disease"/>
            <person name="Wu L."/>
            <person name="Ma J."/>
        </authorList>
    </citation>
    <scope>NUCLEOTIDE SEQUENCE [LARGE SCALE GENOMIC DNA]</scope>
    <source>
        <strain evidence="4">JCM 17738</strain>
    </source>
</reference>
<sequence length="286" mass="31637">MCNRGPVEVVSEGLSKPEPRRGGPLVIAHRGASDEEPEHTLAAYRKAFSHGADGVECDVRLTADQHLVCVHDRRVERTSNGRGVVSALELARLEELDWASWKTAHRPGDTELPEADPERGHLLTLRRLLDTLVDTGQEVVTLIETKHPTRHGGDVEKALVQVLRAFDLAGGDLPGRPHVRMMSFSHTALQRAHRLAPRLPLVYLVDATRPRLTWDGILPSGIGAVGLDVRMLRTPRAVRAFQRRGHQVYVWTVDTDEDITRCLDLGVDVIITNRPAHVLDRVAASG</sequence>
<dbReference type="PANTHER" id="PTHR46211">
    <property type="entry name" value="GLYCEROPHOSPHORYL DIESTER PHOSPHODIESTERASE"/>
    <property type="match status" value="1"/>
</dbReference>
<protein>
    <submittedName>
        <fullName evidence="3">Glycerophosphodiester phosphodiesterase</fullName>
    </submittedName>
</protein>
<dbReference type="InterPro" id="IPR030395">
    <property type="entry name" value="GP_PDE_dom"/>
</dbReference>
<dbReference type="Gene3D" id="3.20.20.190">
    <property type="entry name" value="Phosphatidylinositol (PI) phosphodiesterase"/>
    <property type="match status" value="1"/>
</dbReference>
<dbReference type="Proteomes" id="UP001500390">
    <property type="component" value="Unassembled WGS sequence"/>
</dbReference>
<feature type="region of interest" description="Disordered" evidence="1">
    <location>
        <begin position="1"/>
        <end position="24"/>
    </location>
</feature>
<keyword evidence="4" id="KW-1185">Reference proteome</keyword>
<dbReference type="PANTHER" id="PTHR46211:SF13">
    <property type="entry name" value="GLYCEROPHOSPHODIESTER PHOSPHODIESTERASE 1-RELATED"/>
    <property type="match status" value="1"/>
</dbReference>
<dbReference type="InterPro" id="IPR017946">
    <property type="entry name" value="PLC-like_Pdiesterase_TIM-brl"/>
</dbReference>
<comment type="caution">
    <text evidence="3">The sequence shown here is derived from an EMBL/GenBank/DDBJ whole genome shotgun (WGS) entry which is preliminary data.</text>
</comment>
<proteinExistence type="predicted"/>
<feature type="domain" description="GP-PDE" evidence="2">
    <location>
        <begin position="24"/>
        <end position="282"/>
    </location>
</feature>
<organism evidence="3 4">
    <name type="scientific">Ornithinibacter aureus</name>
    <dbReference type="NCBI Taxonomy" id="622664"/>
    <lineage>
        <taxon>Bacteria</taxon>
        <taxon>Bacillati</taxon>
        <taxon>Actinomycetota</taxon>
        <taxon>Actinomycetes</taxon>
        <taxon>Micrococcales</taxon>
        <taxon>Intrasporangiaceae</taxon>
        <taxon>Ornithinibacter</taxon>
    </lineage>
</organism>
<dbReference type="EMBL" id="BAABFX010000028">
    <property type="protein sequence ID" value="GAA4397481.1"/>
    <property type="molecule type" value="Genomic_DNA"/>
</dbReference>
<dbReference type="PROSITE" id="PS51704">
    <property type="entry name" value="GP_PDE"/>
    <property type="match status" value="1"/>
</dbReference>